<reference evidence="2" key="1">
    <citation type="journal article" date="2023" name="Front. Plant Sci.">
        <title>Chromosomal-level genome assembly of Melastoma candidum provides insights into trichome evolution.</title>
        <authorList>
            <person name="Zhong Y."/>
            <person name="Wu W."/>
            <person name="Sun C."/>
            <person name="Zou P."/>
            <person name="Liu Y."/>
            <person name="Dai S."/>
            <person name="Zhou R."/>
        </authorList>
    </citation>
    <scope>NUCLEOTIDE SEQUENCE [LARGE SCALE GENOMIC DNA]</scope>
</reference>
<evidence type="ECO:0000313" key="1">
    <source>
        <dbReference type="EMBL" id="KAI4379335.1"/>
    </source>
</evidence>
<proteinExistence type="predicted"/>
<keyword evidence="2" id="KW-1185">Reference proteome</keyword>
<name>A0ACB9RK40_9MYRT</name>
<protein>
    <submittedName>
        <fullName evidence="1">Uncharacterized protein</fullName>
    </submittedName>
</protein>
<evidence type="ECO:0000313" key="2">
    <source>
        <dbReference type="Proteomes" id="UP001057402"/>
    </source>
</evidence>
<comment type="caution">
    <text evidence="1">The sequence shown here is derived from an EMBL/GenBank/DDBJ whole genome shotgun (WGS) entry which is preliminary data.</text>
</comment>
<accession>A0ACB9RK40</accession>
<dbReference type="Proteomes" id="UP001057402">
    <property type="component" value="Chromosome 3"/>
</dbReference>
<organism evidence="1 2">
    <name type="scientific">Melastoma candidum</name>
    <dbReference type="NCBI Taxonomy" id="119954"/>
    <lineage>
        <taxon>Eukaryota</taxon>
        <taxon>Viridiplantae</taxon>
        <taxon>Streptophyta</taxon>
        <taxon>Embryophyta</taxon>
        <taxon>Tracheophyta</taxon>
        <taxon>Spermatophyta</taxon>
        <taxon>Magnoliopsida</taxon>
        <taxon>eudicotyledons</taxon>
        <taxon>Gunneridae</taxon>
        <taxon>Pentapetalae</taxon>
        <taxon>rosids</taxon>
        <taxon>malvids</taxon>
        <taxon>Myrtales</taxon>
        <taxon>Melastomataceae</taxon>
        <taxon>Melastomatoideae</taxon>
        <taxon>Melastomateae</taxon>
        <taxon>Melastoma</taxon>
    </lineage>
</organism>
<sequence>MERQSEVDAGIMKLRCRRPLVVMLRDAALWVAAGKLQLNWLSLNDAITDKFTVLDNVQWFEVLNRIMGKSLPALQLMGPGRLVSEKARDFFRWVNVRGCSWPGCWRLISQFGCSMNLQSHWTTMACSCSSTSSPGTERREGTSSWPIEIEDARVLRLLRRFHDIGGHAASCRDIITR</sequence>
<dbReference type="EMBL" id="CM042882">
    <property type="protein sequence ID" value="KAI4379335.1"/>
    <property type="molecule type" value="Genomic_DNA"/>
</dbReference>
<gene>
    <name evidence="1" type="ORF">MLD38_005649</name>
</gene>